<reference evidence="1 2" key="1">
    <citation type="journal article" date="2019" name="Sci. Data">
        <title>Hybrid genome assembly and annotation of Danionella translucida.</title>
        <authorList>
            <person name="Kadobianskyi M."/>
            <person name="Schulze L."/>
            <person name="Schuelke M."/>
            <person name="Judkewitz B."/>
        </authorList>
    </citation>
    <scope>NUCLEOTIDE SEQUENCE [LARGE SCALE GENOMIC DNA]</scope>
    <source>
        <strain evidence="1 2">Bolton</strain>
    </source>
</reference>
<accession>A0A553N5Q8</accession>
<comment type="caution">
    <text evidence="1">The sequence shown here is derived from an EMBL/GenBank/DDBJ whole genome shotgun (WGS) entry which is preliminary data.</text>
</comment>
<protein>
    <submittedName>
        <fullName evidence="1">Uncharacterized protein</fullName>
    </submittedName>
</protein>
<dbReference type="EMBL" id="SRMA01027024">
    <property type="protein sequence ID" value="TRY60782.1"/>
    <property type="molecule type" value="Genomic_DNA"/>
</dbReference>
<keyword evidence="2" id="KW-1185">Reference proteome</keyword>
<gene>
    <name evidence="1" type="ORF">DNTS_032215</name>
</gene>
<dbReference type="Proteomes" id="UP000316079">
    <property type="component" value="Unassembled WGS sequence"/>
</dbReference>
<proteinExistence type="predicted"/>
<sequence length="66" mass="7635">MRDARGGKGEEARHNGDVRGRDIGKVVGRLKEVETGTDKMLELQVKRLVVIDEMWEEVKKEELWID</sequence>
<evidence type="ECO:0000313" key="1">
    <source>
        <dbReference type="EMBL" id="TRY60782.1"/>
    </source>
</evidence>
<name>A0A553N5Q8_9TELE</name>
<organism evidence="1 2">
    <name type="scientific">Danionella cerebrum</name>
    <dbReference type="NCBI Taxonomy" id="2873325"/>
    <lineage>
        <taxon>Eukaryota</taxon>
        <taxon>Metazoa</taxon>
        <taxon>Chordata</taxon>
        <taxon>Craniata</taxon>
        <taxon>Vertebrata</taxon>
        <taxon>Euteleostomi</taxon>
        <taxon>Actinopterygii</taxon>
        <taxon>Neopterygii</taxon>
        <taxon>Teleostei</taxon>
        <taxon>Ostariophysi</taxon>
        <taxon>Cypriniformes</taxon>
        <taxon>Danionidae</taxon>
        <taxon>Danioninae</taxon>
        <taxon>Danionella</taxon>
    </lineage>
</organism>
<dbReference type="AlphaFoldDB" id="A0A553N5Q8"/>
<evidence type="ECO:0000313" key="2">
    <source>
        <dbReference type="Proteomes" id="UP000316079"/>
    </source>
</evidence>